<evidence type="ECO:0008006" key="9">
    <source>
        <dbReference type="Google" id="ProtNLM"/>
    </source>
</evidence>
<comment type="subcellular location">
    <subcellularLocation>
        <location evidence="1">Cell outer membrane</location>
    </subcellularLocation>
</comment>
<dbReference type="RefSeq" id="WP_101310366.1">
    <property type="nucleotide sequence ID" value="NZ_MVDE01000020.1"/>
</dbReference>
<dbReference type="GO" id="GO:0015562">
    <property type="term" value="F:efflux transmembrane transporter activity"/>
    <property type="evidence" value="ECO:0007669"/>
    <property type="project" value="InterPro"/>
</dbReference>
<evidence type="ECO:0000256" key="6">
    <source>
        <dbReference type="SAM" id="Coils"/>
    </source>
</evidence>
<accession>A0A2N3I4N3</accession>
<proteinExistence type="predicted"/>
<evidence type="ECO:0000256" key="4">
    <source>
        <dbReference type="ARBA" id="ARBA00023136"/>
    </source>
</evidence>
<dbReference type="InterPro" id="IPR051906">
    <property type="entry name" value="TolC-like"/>
</dbReference>
<evidence type="ECO:0000313" key="7">
    <source>
        <dbReference type="EMBL" id="PKQ65258.1"/>
    </source>
</evidence>
<organism evidence="7 8">
    <name type="scientific">Labilibaculum manganireducens</name>
    <dbReference type="NCBI Taxonomy" id="1940525"/>
    <lineage>
        <taxon>Bacteria</taxon>
        <taxon>Pseudomonadati</taxon>
        <taxon>Bacteroidota</taxon>
        <taxon>Bacteroidia</taxon>
        <taxon>Marinilabiliales</taxon>
        <taxon>Marinifilaceae</taxon>
        <taxon>Labilibaculum</taxon>
    </lineage>
</organism>
<protein>
    <recommendedName>
        <fullName evidence="9">Transporter</fullName>
    </recommendedName>
</protein>
<dbReference type="GO" id="GO:1990281">
    <property type="term" value="C:efflux pump complex"/>
    <property type="evidence" value="ECO:0007669"/>
    <property type="project" value="TreeGrafter"/>
</dbReference>
<evidence type="ECO:0000256" key="2">
    <source>
        <dbReference type="ARBA" id="ARBA00022452"/>
    </source>
</evidence>
<keyword evidence="3" id="KW-0812">Transmembrane</keyword>
<dbReference type="Gene3D" id="1.20.1600.10">
    <property type="entry name" value="Outer membrane efflux proteins (OEP)"/>
    <property type="match status" value="1"/>
</dbReference>
<dbReference type="PANTHER" id="PTHR30026">
    <property type="entry name" value="OUTER MEMBRANE PROTEIN TOLC"/>
    <property type="match status" value="1"/>
</dbReference>
<evidence type="ECO:0000256" key="3">
    <source>
        <dbReference type="ARBA" id="ARBA00022692"/>
    </source>
</evidence>
<reference evidence="7 8" key="1">
    <citation type="journal article" date="2017" name="Front. Microbiol.">
        <title>Labilibaculum manganireducens gen. nov., sp. nov. and Labilibaculum filiforme sp. nov., Novel Bacteroidetes Isolated from Subsurface Sediments of the Baltic Sea.</title>
        <authorList>
            <person name="Vandieken V."/>
            <person name="Marshall I.P."/>
            <person name="Niemann H."/>
            <person name="Engelen B."/>
            <person name="Cypionka H."/>
        </authorList>
    </citation>
    <scope>NUCLEOTIDE SEQUENCE [LARGE SCALE GENOMIC DNA]</scope>
    <source>
        <strain evidence="7 8">59.10-2M</strain>
    </source>
</reference>
<dbReference type="Proteomes" id="UP000233618">
    <property type="component" value="Unassembled WGS sequence"/>
</dbReference>
<sequence>MISICRKSKYILLLIIFFKIQIGWSQEEVLSLNQCQKEVQEFFPLMKGKELLSKSSDLNTENLKLAYLPKIYANGNLSYQSDVTGISFPGMNTPKAPKDRYSLNVDVEQLIFDGGKTHDRVEVEKKSSEVEIKNLEIQMYQLRERVNMAYFGILLVRKSKLVILDKQNTIVKRLQQLKSAVENGMVLPANLKIMESELLLIEQQVLELNAREESSFNVLSQLMGRSLSVNTKLEKTEYDQLSVNGLESKDRPEYKWYLSRQSLLDAQKELLKKDRYPVVSAFGQMGYGNPGYNQLKDEFDTYYMLGAKISWNIFDWKSNRRKQKVIGIQKDLLGTQELSFTQNQRINLGKESSEIRKFEILLEKDDAIIELQEDISRSSASQLDNGVITSSDYLEDLNKEIQAKLNKEYHTIQLQQSLAEFKRIKGI</sequence>
<name>A0A2N3I4N3_9BACT</name>
<dbReference type="GO" id="GO:0015288">
    <property type="term" value="F:porin activity"/>
    <property type="evidence" value="ECO:0007669"/>
    <property type="project" value="TreeGrafter"/>
</dbReference>
<dbReference type="AlphaFoldDB" id="A0A2N3I4N3"/>
<evidence type="ECO:0000256" key="1">
    <source>
        <dbReference type="ARBA" id="ARBA00004442"/>
    </source>
</evidence>
<keyword evidence="4" id="KW-0472">Membrane</keyword>
<keyword evidence="8" id="KW-1185">Reference proteome</keyword>
<gene>
    <name evidence="7" type="ORF">BZG01_13465</name>
</gene>
<keyword evidence="2" id="KW-1134">Transmembrane beta strand</keyword>
<feature type="coiled-coil region" evidence="6">
    <location>
        <begin position="118"/>
        <end position="145"/>
    </location>
</feature>
<dbReference type="EMBL" id="MVDE01000020">
    <property type="protein sequence ID" value="PKQ65258.1"/>
    <property type="molecule type" value="Genomic_DNA"/>
</dbReference>
<dbReference type="SUPFAM" id="SSF56954">
    <property type="entry name" value="Outer membrane efflux proteins (OEP)"/>
    <property type="match status" value="1"/>
</dbReference>
<comment type="caution">
    <text evidence="7">The sequence shown here is derived from an EMBL/GenBank/DDBJ whole genome shotgun (WGS) entry which is preliminary data.</text>
</comment>
<dbReference type="PANTHER" id="PTHR30026:SF20">
    <property type="entry name" value="OUTER MEMBRANE PROTEIN TOLC"/>
    <property type="match status" value="1"/>
</dbReference>
<dbReference type="GO" id="GO:0009279">
    <property type="term" value="C:cell outer membrane"/>
    <property type="evidence" value="ECO:0007669"/>
    <property type="project" value="UniProtKB-SubCell"/>
</dbReference>
<evidence type="ECO:0000313" key="8">
    <source>
        <dbReference type="Proteomes" id="UP000233618"/>
    </source>
</evidence>
<keyword evidence="5" id="KW-0998">Cell outer membrane</keyword>
<evidence type="ECO:0000256" key="5">
    <source>
        <dbReference type="ARBA" id="ARBA00023237"/>
    </source>
</evidence>
<keyword evidence="6" id="KW-0175">Coiled coil</keyword>